<dbReference type="InterPro" id="IPR029787">
    <property type="entry name" value="Nucleotide_cyclase"/>
</dbReference>
<evidence type="ECO:0000313" key="5">
    <source>
        <dbReference type="EMBL" id="TCT13394.1"/>
    </source>
</evidence>
<dbReference type="InterPro" id="IPR043128">
    <property type="entry name" value="Rev_trsase/Diguanyl_cyclase"/>
</dbReference>
<dbReference type="InterPro" id="IPR001633">
    <property type="entry name" value="EAL_dom"/>
</dbReference>
<dbReference type="Pfam" id="PF12860">
    <property type="entry name" value="PAS_7"/>
    <property type="match status" value="1"/>
</dbReference>
<feature type="domain" description="EAL" evidence="3">
    <location>
        <begin position="500"/>
        <end position="755"/>
    </location>
</feature>
<dbReference type="SMART" id="SM00052">
    <property type="entry name" value="EAL"/>
    <property type="match status" value="1"/>
</dbReference>
<evidence type="ECO:0000313" key="6">
    <source>
        <dbReference type="Proteomes" id="UP000295678"/>
    </source>
</evidence>
<evidence type="ECO:0000259" key="2">
    <source>
        <dbReference type="PROSITE" id="PS50112"/>
    </source>
</evidence>
<dbReference type="SUPFAM" id="SSF55073">
    <property type="entry name" value="Nucleotide cyclase"/>
    <property type="match status" value="1"/>
</dbReference>
<dbReference type="PROSITE" id="PS50112">
    <property type="entry name" value="PAS"/>
    <property type="match status" value="1"/>
</dbReference>
<organism evidence="5 6">
    <name type="scientific">Tepidamorphus gemmatus</name>
    <dbReference type="NCBI Taxonomy" id="747076"/>
    <lineage>
        <taxon>Bacteria</taxon>
        <taxon>Pseudomonadati</taxon>
        <taxon>Pseudomonadota</taxon>
        <taxon>Alphaproteobacteria</taxon>
        <taxon>Hyphomicrobiales</taxon>
        <taxon>Tepidamorphaceae</taxon>
        <taxon>Tepidamorphus</taxon>
    </lineage>
</organism>
<dbReference type="Pfam" id="PF00563">
    <property type="entry name" value="EAL"/>
    <property type="match status" value="1"/>
</dbReference>
<keyword evidence="1" id="KW-0472">Membrane</keyword>
<feature type="domain" description="GGDEF" evidence="4">
    <location>
        <begin position="359"/>
        <end position="491"/>
    </location>
</feature>
<evidence type="ECO:0000256" key="1">
    <source>
        <dbReference type="SAM" id="Phobius"/>
    </source>
</evidence>
<keyword evidence="1" id="KW-0812">Transmembrane</keyword>
<dbReference type="InterPro" id="IPR035965">
    <property type="entry name" value="PAS-like_dom_sf"/>
</dbReference>
<dbReference type="InterPro" id="IPR000160">
    <property type="entry name" value="GGDEF_dom"/>
</dbReference>
<dbReference type="PROSITE" id="PS50887">
    <property type="entry name" value="GGDEF"/>
    <property type="match status" value="1"/>
</dbReference>
<keyword evidence="6" id="KW-1185">Reference proteome</keyword>
<dbReference type="SMART" id="SM00267">
    <property type="entry name" value="GGDEF"/>
    <property type="match status" value="1"/>
</dbReference>
<keyword evidence="1" id="KW-1133">Transmembrane helix</keyword>
<protein>
    <submittedName>
        <fullName evidence="5">PAS domain S-box-containing protein/diguanylate cyclase (GGDEF)-like protein</fullName>
    </submittedName>
</protein>
<dbReference type="Pfam" id="PF13188">
    <property type="entry name" value="PAS_8"/>
    <property type="match status" value="1"/>
</dbReference>
<dbReference type="Gene3D" id="3.30.70.270">
    <property type="match status" value="1"/>
</dbReference>
<dbReference type="SUPFAM" id="SSF55785">
    <property type="entry name" value="PYP-like sensor domain (PAS domain)"/>
    <property type="match status" value="1"/>
</dbReference>
<dbReference type="InterPro" id="IPR052155">
    <property type="entry name" value="Biofilm_reg_signaling"/>
</dbReference>
<dbReference type="Gene3D" id="3.30.450.20">
    <property type="entry name" value="PAS domain"/>
    <property type="match status" value="2"/>
</dbReference>
<evidence type="ECO:0000259" key="4">
    <source>
        <dbReference type="PROSITE" id="PS50887"/>
    </source>
</evidence>
<dbReference type="Gene3D" id="3.20.20.450">
    <property type="entry name" value="EAL domain"/>
    <property type="match status" value="1"/>
</dbReference>
<dbReference type="EMBL" id="SMAK01000001">
    <property type="protein sequence ID" value="TCT13394.1"/>
    <property type="molecule type" value="Genomic_DNA"/>
</dbReference>
<gene>
    <name evidence="5" type="ORF">EDC22_101259</name>
</gene>
<dbReference type="SUPFAM" id="SSF141868">
    <property type="entry name" value="EAL domain-like"/>
    <property type="match status" value="1"/>
</dbReference>
<dbReference type="AlphaFoldDB" id="A0A4R3MJ43"/>
<proteinExistence type="predicted"/>
<comment type="caution">
    <text evidence="5">The sequence shown here is derived from an EMBL/GenBank/DDBJ whole genome shotgun (WGS) entry which is preliminary data.</text>
</comment>
<dbReference type="InterPro" id="IPR035919">
    <property type="entry name" value="EAL_sf"/>
</dbReference>
<dbReference type="Proteomes" id="UP000295678">
    <property type="component" value="Unassembled WGS sequence"/>
</dbReference>
<dbReference type="RefSeq" id="WP_165926740.1">
    <property type="nucleotide sequence ID" value="NZ_SMAK01000001.1"/>
</dbReference>
<feature type="transmembrane region" description="Helical" evidence="1">
    <location>
        <begin position="57"/>
        <end position="76"/>
    </location>
</feature>
<dbReference type="CDD" id="cd01948">
    <property type="entry name" value="EAL"/>
    <property type="match status" value="1"/>
</dbReference>
<feature type="transmembrane region" description="Helical" evidence="1">
    <location>
        <begin position="29"/>
        <end position="51"/>
    </location>
</feature>
<name>A0A4R3MJ43_9HYPH</name>
<dbReference type="NCBIfam" id="TIGR00229">
    <property type="entry name" value="sensory_box"/>
    <property type="match status" value="1"/>
</dbReference>
<dbReference type="PROSITE" id="PS50883">
    <property type="entry name" value="EAL"/>
    <property type="match status" value="1"/>
</dbReference>
<sequence>MGRYHWLRPVADAVMGVYGAARQLSIADALFMTVALAVACLLLVIALGHAIPPGAALVLATLVVVGMLVYLPTNLYRSRLVRFFREAIESTPSAFALYDEKDRLIACNKSYQDAHAGAFAKLKAPIRYAELVRATLETTMSGEELERELRERLRRHHEATGEASDRLYPNGRWLRVQKIRTVSGANVGVAIDVTALHEANAAAERERARFRSVAETLPVGIWHFDGNGRTLFVNGKLLELFGLDDVTALVGVDARSFISERVQGFGPFDRQRLDDGLGNLTISGSDGRACHVLVRTSETSGPLTAAGETILTFIDVTQLKEAERRIDFLARRDLLTGARNRAAFVDAIETAERTASDGKPCWLMAMDLDGFKPINDQYGHAAGDTVLRQLVQRIDALRPDGCQLYRLGGDEFAIVASGLAVVEVTLLAEAILAAIEQPFNIGTTEVHVWISIGIAGLPRDTTDAETALRYADLALYSVKNAGGRGYAFFTRALAERDLDERVLALDINRAIAGDEFELALQPLFASAGQRIVAAEALLRWRNLRTRRDIPPSEFIPVAERRGLIARIDMWVIARVGEILTRWTGADLAVPRVMVNTSPITIDSRDYLDGIDRLLARYPVLRNRLVIEITEGVAVRDPQRLRAIFAELRAREIGTAIDDFGVGQTSVALLRDLPIDFIRIDRSFVDGIDRDPQTLAIIRTVIRLGGELGVQVVAKGVETPAQLEALARSGCALVQGFLLARPETVETFAARLKASAAEASAI</sequence>
<dbReference type="PANTHER" id="PTHR44757">
    <property type="entry name" value="DIGUANYLATE CYCLASE DGCP"/>
    <property type="match status" value="1"/>
</dbReference>
<dbReference type="NCBIfam" id="TIGR00254">
    <property type="entry name" value="GGDEF"/>
    <property type="match status" value="1"/>
</dbReference>
<reference evidence="5 6" key="1">
    <citation type="submission" date="2019-03" db="EMBL/GenBank/DDBJ databases">
        <title>Genomic Encyclopedia of Type Strains, Phase IV (KMG-IV): sequencing the most valuable type-strain genomes for metagenomic binning, comparative biology and taxonomic classification.</title>
        <authorList>
            <person name="Goeker M."/>
        </authorList>
    </citation>
    <scope>NUCLEOTIDE SEQUENCE [LARGE SCALE GENOMIC DNA]</scope>
    <source>
        <strain evidence="5 6">DSM 19345</strain>
    </source>
</reference>
<feature type="domain" description="PAS" evidence="2">
    <location>
        <begin position="206"/>
        <end position="243"/>
    </location>
</feature>
<dbReference type="InterPro" id="IPR000014">
    <property type="entry name" value="PAS"/>
</dbReference>
<dbReference type="Pfam" id="PF00990">
    <property type="entry name" value="GGDEF"/>
    <property type="match status" value="1"/>
</dbReference>
<dbReference type="PANTHER" id="PTHR44757:SF2">
    <property type="entry name" value="BIOFILM ARCHITECTURE MAINTENANCE PROTEIN MBAA"/>
    <property type="match status" value="1"/>
</dbReference>
<evidence type="ECO:0000259" key="3">
    <source>
        <dbReference type="PROSITE" id="PS50883"/>
    </source>
</evidence>
<accession>A0A4R3MJ43</accession>
<dbReference type="CDD" id="cd01949">
    <property type="entry name" value="GGDEF"/>
    <property type="match status" value="1"/>
</dbReference>